<dbReference type="PRINTS" id="PR00359">
    <property type="entry name" value="BP450"/>
</dbReference>
<evidence type="ECO:0000256" key="7">
    <source>
        <dbReference type="ARBA" id="ARBA00023033"/>
    </source>
</evidence>
<dbReference type="GO" id="GO:0020037">
    <property type="term" value="F:heme binding"/>
    <property type="evidence" value="ECO:0007669"/>
    <property type="project" value="InterPro"/>
</dbReference>
<dbReference type="InterPro" id="IPR002397">
    <property type="entry name" value="Cyt_P450_B"/>
</dbReference>
<name>A0A3C1KNC4_9GAMM</name>
<dbReference type="InterPro" id="IPR001128">
    <property type="entry name" value="Cyt_P450"/>
</dbReference>
<sequence>MQANEARAIARPTVHFDPTDPAIIADPHSAFDRLRATTPFAWSEAGFWIATRHDDIRSVVIDRKNFGQGDFTRNIQLYYGSDFDVFAHSSYRWLSEVFVYQDPPRHTRIRGLVSKALTAKRVNEMRADIEAITHSLLDRFADRREMELIHDFAYRLPTLVMCHMLGIDEEEANDALLDQLNQAIADSFLVLEMRALTDKELALANRQIDFLETFFQSIFERRRAQPREDLATALLNAREGDSKLTDREMVTVAIALFGAGFETTAHMIGNGVLTLHRYPKEWQKLVDDPDLAPSATEEVLRYESSLIATYRTAFNDTEIGGQTVKAGERVLALLAAGNRDPSVFPKPNEFDICREGAHHLAFGGGIHFCVGAVLARLEGDIALRALAKRLPGMQVDTSNPLWRPGFMFRGLEQLVIRW</sequence>
<evidence type="ECO:0000256" key="3">
    <source>
        <dbReference type="ARBA" id="ARBA00022617"/>
    </source>
</evidence>
<accession>A0A3C1KNC4</accession>
<comment type="caution">
    <text evidence="9">The sequence shown here is derived from an EMBL/GenBank/DDBJ whole genome shotgun (WGS) entry which is preliminary data.</text>
</comment>
<dbReference type="Proteomes" id="UP000259273">
    <property type="component" value="Unassembled WGS sequence"/>
</dbReference>
<dbReference type="Gene3D" id="1.10.630.10">
    <property type="entry name" value="Cytochrome P450"/>
    <property type="match status" value="1"/>
</dbReference>
<dbReference type="AlphaFoldDB" id="A0A3C1KNC4"/>
<evidence type="ECO:0000256" key="6">
    <source>
        <dbReference type="ARBA" id="ARBA00023004"/>
    </source>
</evidence>
<keyword evidence="5 8" id="KW-0560">Oxidoreductase</keyword>
<evidence type="ECO:0000256" key="5">
    <source>
        <dbReference type="ARBA" id="ARBA00023002"/>
    </source>
</evidence>
<keyword evidence="3 8" id="KW-0349">Heme</keyword>
<evidence type="ECO:0000256" key="4">
    <source>
        <dbReference type="ARBA" id="ARBA00022723"/>
    </source>
</evidence>
<comment type="similarity">
    <text evidence="2 8">Belongs to the cytochrome P450 family.</text>
</comment>
<dbReference type="FunFam" id="1.10.630.10:FF:000018">
    <property type="entry name" value="Cytochrome P450 monooxygenase"/>
    <property type="match status" value="1"/>
</dbReference>
<keyword evidence="4 8" id="KW-0479">Metal-binding</keyword>
<dbReference type="InterPro" id="IPR017972">
    <property type="entry name" value="Cyt_P450_CS"/>
</dbReference>
<proteinExistence type="inferred from homology"/>
<dbReference type="GO" id="GO:0005506">
    <property type="term" value="F:iron ion binding"/>
    <property type="evidence" value="ECO:0007669"/>
    <property type="project" value="InterPro"/>
</dbReference>
<comment type="cofactor">
    <cofactor evidence="1">
        <name>heme</name>
        <dbReference type="ChEBI" id="CHEBI:30413"/>
    </cofactor>
</comment>
<dbReference type="PROSITE" id="PS00086">
    <property type="entry name" value="CYTOCHROME_P450"/>
    <property type="match status" value="1"/>
</dbReference>
<evidence type="ECO:0000313" key="10">
    <source>
        <dbReference type="Proteomes" id="UP000259273"/>
    </source>
</evidence>
<evidence type="ECO:0000256" key="2">
    <source>
        <dbReference type="ARBA" id="ARBA00010617"/>
    </source>
</evidence>
<dbReference type="EMBL" id="DMND01000131">
    <property type="protein sequence ID" value="HAN27953.1"/>
    <property type="molecule type" value="Genomic_DNA"/>
</dbReference>
<keyword evidence="6 8" id="KW-0408">Iron</keyword>
<organism evidence="9 10">
    <name type="scientific">Haliea salexigens</name>
    <dbReference type="NCBI Taxonomy" id="287487"/>
    <lineage>
        <taxon>Bacteria</taxon>
        <taxon>Pseudomonadati</taxon>
        <taxon>Pseudomonadota</taxon>
        <taxon>Gammaproteobacteria</taxon>
        <taxon>Cellvibrionales</taxon>
        <taxon>Halieaceae</taxon>
        <taxon>Haliea</taxon>
    </lineage>
</organism>
<dbReference type="SUPFAM" id="SSF48264">
    <property type="entry name" value="Cytochrome P450"/>
    <property type="match status" value="1"/>
</dbReference>
<protein>
    <submittedName>
        <fullName evidence="9">Cytochrome P450</fullName>
    </submittedName>
</protein>
<dbReference type="CDD" id="cd20625">
    <property type="entry name" value="CYP164-like"/>
    <property type="match status" value="1"/>
</dbReference>
<dbReference type="PANTHER" id="PTHR46696">
    <property type="entry name" value="P450, PUTATIVE (EUROFUNG)-RELATED"/>
    <property type="match status" value="1"/>
</dbReference>
<reference evidence="9 10" key="1">
    <citation type="journal article" date="2018" name="Nat. Biotechnol.">
        <title>A standardized bacterial taxonomy based on genome phylogeny substantially revises the tree of life.</title>
        <authorList>
            <person name="Parks D.H."/>
            <person name="Chuvochina M."/>
            <person name="Waite D.W."/>
            <person name="Rinke C."/>
            <person name="Skarshewski A."/>
            <person name="Chaumeil P.A."/>
            <person name="Hugenholtz P."/>
        </authorList>
    </citation>
    <scope>NUCLEOTIDE SEQUENCE [LARGE SCALE GENOMIC DNA]</scope>
    <source>
        <strain evidence="9">UBA9158</strain>
    </source>
</reference>
<evidence type="ECO:0000256" key="8">
    <source>
        <dbReference type="RuleBase" id="RU000461"/>
    </source>
</evidence>
<keyword evidence="7 8" id="KW-0503">Monooxygenase</keyword>
<evidence type="ECO:0000313" key="9">
    <source>
        <dbReference type="EMBL" id="HAN27953.1"/>
    </source>
</evidence>
<dbReference type="InterPro" id="IPR036396">
    <property type="entry name" value="Cyt_P450_sf"/>
</dbReference>
<gene>
    <name evidence="9" type="ORF">DCP75_09605</name>
</gene>
<dbReference type="GO" id="GO:0004497">
    <property type="term" value="F:monooxygenase activity"/>
    <property type="evidence" value="ECO:0007669"/>
    <property type="project" value="UniProtKB-KW"/>
</dbReference>
<evidence type="ECO:0000256" key="1">
    <source>
        <dbReference type="ARBA" id="ARBA00001971"/>
    </source>
</evidence>
<dbReference type="GO" id="GO:0016705">
    <property type="term" value="F:oxidoreductase activity, acting on paired donors, with incorporation or reduction of molecular oxygen"/>
    <property type="evidence" value="ECO:0007669"/>
    <property type="project" value="InterPro"/>
</dbReference>
<dbReference type="PANTHER" id="PTHR46696:SF1">
    <property type="entry name" value="CYTOCHROME P450 YJIB-RELATED"/>
    <property type="match status" value="1"/>
</dbReference>
<dbReference type="Pfam" id="PF00067">
    <property type="entry name" value="p450"/>
    <property type="match status" value="1"/>
</dbReference>